<proteinExistence type="predicted"/>
<dbReference type="AlphaFoldDB" id="A0A4Y7QB73"/>
<keyword evidence="2" id="KW-0812">Transmembrane</keyword>
<evidence type="ECO:0000256" key="2">
    <source>
        <dbReference type="SAM" id="Phobius"/>
    </source>
</evidence>
<name>A0A4Y7QB73_9AGAM</name>
<organism evidence="3 4">
    <name type="scientific">Rickenella mellea</name>
    <dbReference type="NCBI Taxonomy" id="50990"/>
    <lineage>
        <taxon>Eukaryota</taxon>
        <taxon>Fungi</taxon>
        <taxon>Dikarya</taxon>
        <taxon>Basidiomycota</taxon>
        <taxon>Agaricomycotina</taxon>
        <taxon>Agaricomycetes</taxon>
        <taxon>Hymenochaetales</taxon>
        <taxon>Rickenellaceae</taxon>
        <taxon>Rickenella</taxon>
    </lineage>
</organism>
<feature type="transmembrane region" description="Helical" evidence="2">
    <location>
        <begin position="215"/>
        <end position="236"/>
    </location>
</feature>
<accession>A0A4Y7QB73</accession>
<keyword evidence="2" id="KW-1133">Transmembrane helix</keyword>
<evidence type="ECO:0000256" key="1">
    <source>
        <dbReference type="SAM" id="MobiDB-lite"/>
    </source>
</evidence>
<feature type="region of interest" description="Disordered" evidence="1">
    <location>
        <begin position="46"/>
        <end position="78"/>
    </location>
</feature>
<dbReference type="Proteomes" id="UP000294933">
    <property type="component" value="Unassembled WGS sequence"/>
</dbReference>
<evidence type="ECO:0000313" key="3">
    <source>
        <dbReference type="EMBL" id="TDL24521.1"/>
    </source>
</evidence>
<dbReference type="OrthoDB" id="3358294at2759"/>
<sequence>MSTCSESTMVAAASSTTTTLPAHRTIFGLWTRSPSASNDIEAQTARYSTEDPFASPSPSSIPAAYTQPTPTPTIPPSREEETFDQVDIFFGVHRPLRSATHESRHDASARPPSVSSPPPYAASTHSKSYSLSRESILPTYAQTLEAEREKEPKTLSMYLFKLGFLFPPLWLLGALILLIPLSAPTTWLPTKSAAERAAVVQRVRVAEVKWAKRSLTALCVLLVIAGLATAISVSIMRNMQ</sequence>
<feature type="compositionally biased region" description="Low complexity" evidence="1">
    <location>
        <begin position="52"/>
        <end position="68"/>
    </location>
</feature>
<evidence type="ECO:0000313" key="4">
    <source>
        <dbReference type="Proteomes" id="UP000294933"/>
    </source>
</evidence>
<dbReference type="VEuPathDB" id="FungiDB:BD410DRAFT_896723"/>
<dbReference type="EMBL" id="ML170166">
    <property type="protein sequence ID" value="TDL24521.1"/>
    <property type="molecule type" value="Genomic_DNA"/>
</dbReference>
<protein>
    <submittedName>
        <fullName evidence="3">Uncharacterized protein</fullName>
    </submittedName>
</protein>
<reference evidence="3 4" key="1">
    <citation type="submission" date="2018-06" db="EMBL/GenBank/DDBJ databases">
        <title>A transcriptomic atlas of mushroom development highlights an independent origin of complex multicellularity.</title>
        <authorList>
            <consortium name="DOE Joint Genome Institute"/>
            <person name="Krizsan K."/>
            <person name="Almasi E."/>
            <person name="Merenyi Z."/>
            <person name="Sahu N."/>
            <person name="Viragh M."/>
            <person name="Koszo T."/>
            <person name="Mondo S."/>
            <person name="Kiss B."/>
            <person name="Balint B."/>
            <person name="Kues U."/>
            <person name="Barry K."/>
            <person name="Hegedus J.C."/>
            <person name="Henrissat B."/>
            <person name="Johnson J."/>
            <person name="Lipzen A."/>
            <person name="Ohm R."/>
            <person name="Nagy I."/>
            <person name="Pangilinan J."/>
            <person name="Yan J."/>
            <person name="Xiong Y."/>
            <person name="Grigoriev I.V."/>
            <person name="Hibbett D.S."/>
            <person name="Nagy L.G."/>
        </authorList>
    </citation>
    <scope>NUCLEOTIDE SEQUENCE [LARGE SCALE GENOMIC DNA]</scope>
    <source>
        <strain evidence="3 4">SZMC22713</strain>
    </source>
</reference>
<keyword evidence="2" id="KW-0472">Membrane</keyword>
<feature type="transmembrane region" description="Helical" evidence="2">
    <location>
        <begin position="158"/>
        <end position="179"/>
    </location>
</feature>
<keyword evidence="4" id="KW-1185">Reference proteome</keyword>
<feature type="region of interest" description="Disordered" evidence="1">
    <location>
        <begin position="100"/>
        <end position="127"/>
    </location>
</feature>
<gene>
    <name evidence="3" type="ORF">BD410DRAFT_896723</name>
</gene>